<dbReference type="Gene3D" id="2.60.40.3110">
    <property type="match status" value="1"/>
</dbReference>
<dbReference type="InterPro" id="IPR025885">
    <property type="entry name" value="PapC_N"/>
</dbReference>
<comment type="caution">
    <text evidence="12">The sequence shown here is derived from an EMBL/GenBank/DDBJ whole genome shotgun (WGS) entry which is preliminary data.</text>
</comment>
<evidence type="ECO:0000313" key="12">
    <source>
        <dbReference type="EMBL" id="PSN08091.1"/>
    </source>
</evidence>
<accession>A0A2P8VKJ9</accession>
<dbReference type="InterPro" id="IPR025949">
    <property type="entry name" value="PapC-like_C"/>
</dbReference>
<dbReference type="InterPro" id="IPR000015">
    <property type="entry name" value="Fimb_usher"/>
</dbReference>
<evidence type="ECO:0000259" key="10">
    <source>
        <dbReference type="Pfam" id="PF13953"/>
    </source>
</evidence>
<dbReference type="Gene3D" id="2.60.40.2070">
    <property type="match status" value="1"/>
</dbReference>
<dbReference type="EMBL" id="PYEP01000003">
    <property type="protein sequence ID" value="PSN08091.1"/>
    <property type="molecule type" value="Genomic_DNA"/>
</dbReference>
<evidence type="ECO:0000256" key="4">
    <source>
        <dbReference type="ARBA" id="ARBA00022452"/>
    </source>
</evidence>
<evidence type="ECO:0000256" key="8">
    <source>
        <dbReference type="ARBA" id="ARBA00023136"/>
    </source>
</evidence>
<evidence type="ECO:0000256" key="7">
    <source>
        <dbReference type="ARBA" id="ARBA00022729"/>
    </source>
</evidence>
<dbReference type="InterPro" id="IPR042186">
    <property type="entry name" value="FimD_plug_dom"/>
</dbReference>
<dbReference type="GO" id="GO:0009297">
    <property type="term" value="P:pilus assembly"/>
    <property type="evidence" value="ECO:0007669"/>
    <property type="project" value="InterPro"/>
</dbReference>
<evidence type="ECO:0000256" key="3">
    <source>
        <dbReference type="ARBA" id="ARBA00022448"/>
    </source>
</evidence>
<dbReference type="OrthoDB" id="6554712at2"/>
<evidence type="ECO:0000256" key="1">
    <source>
        <dbReference type="ARBA" id="ARBA00004571"/>
    </source>
</evidence>
<dbReference type="PANTHER" id="PTHR30451">
    <property type="entry name" value="OUTER MEMBRANE USHER PROTEIN"/>
    <property type="match status" value="1"/>
</dbReference>
<evidence type="ECO:0000256" key="6">
    <source>
        <dbReference type="ARBA" id="ARBA00022692"/>
    </source>
</evidence>
<evidence type="ECO:0000256" key="2">
    <source>
        <dbReference type="ARBA" id="ARBA00008064"/>
    </source>
</evidence>
<dbReference type="GO" id="GO:0015473">
    <property type="term" value="F:fimbrial usher porin activity"/>
    <property type="evidence" value="ECO:0007669"/>
    <property type="project" value="InterPro"/>
</dbReference>
<evidence type="ECO:0000259" key="11">
    <source>
        <dbReference type="Pfam" id="PF13954"/>
    </source>
</evidence>
<sequence>MRDLTLTALLRCLSGVLLLPAWDVAAREFYFSPSSLEGDTLTQQDVDLSLFSHQNGQLPGTYSSRVMLNARAQPEENIRYLSGPDGVLQPQLTPAMLRRWGIKVDDYPAFAGLAEQTLLPDPLGHYLPFASATFDFASTTLRLSIPQAALGQSRAGDIDPASWQDGVPVLFADYALSGSQNEDSDHRHDSSQYLNLRSGLNLGGWRVRNYSTWSRTDDSHAWDDVGSWIQHDVDALRAQFTAGDNSTRGDVFDSVQYRGVNLASDDEMLPYSQRGYAPVIQGVASSNAEVSVRQNGYLIYQQNVAPGAFEIRDLNSTTNSGDLEVSVKEADGTVHSWTQPYSSVAVMQRPGQIKYELTAARYRADNDGHQNEPLFAQGSAIYGLNNALTLFGGVTASQDYQAVDAGIGMVPGELGSISFDVTWAGTTLDNDEHRTGQSYRVLYSGKIDATDTNFTLASYRYSTAGYYSFADANQKYDEDDWTQRYNKRNRIQASISQTLFASSLYLNGYQQDYWGTSQRERSVTAGLNHVFGSVSAHLACTYSQSGDEPSDRMVSLGFSVPLSAWLPGSWASYSLNNSRHGDTGQSVGINGTLLDDQRLSYSFQQSHTNHDGTDNSSVYSSYRSQYANVNAGYYAASDDTRRFNYGASGAIVAHPHGVTLAQPLGEQFAIVSTNGASGVRFRNQRGVQTDSFGNAVIPSLTPYQQNTLRVDTTTLPEDVDTDATALTLIPSRRAAVAARFEARIGYRVLITLTQENGRPVPFGALASVTGAVQSGIVDEGGVLYLAGIAERADLSVQWGAAQAQRCRAQLIIPAGSAASPAGIRTARAICHQENHRAP</sequence>
<evidence type="ECO:0008006" key="14">
    <source>
        <dbReference type="Google" id="ProtNLM"/>
    </source>
</evidence>
<dbReference type="GO" id="GO:0009279">
    <property type="term" value="C:cell outer membrane"/>
    <property type="evidence" value="ECO:0007669"/>
    <property type="project" value="UniProtKB-SubCell"/>
</dbReference>
<reference evidence="12 13" key="1">
    <citation type="submission" date="2018-03" db="EMBL/GenBank/DDBJ databases">
        <title>Draft genome sequence of the first documented clinical Siccibacter turicensis isolate in Austria.</title>
        <authorList>
            <person name="Lepuschitz S."/>
            <person name="Pekard-Amenitsch S."/>
            <person name="Haunold R."/>
            <person name="Schill S."/>
            <person name="Mach R."/>
            <person name="Allerberger F."/>
            <person name="Ruppitsch W."/>
            <person name="Forsythe S.J."/>
        </authorList>
    </citation>
    <scope>NUCLEOTIDE SEQUENCE [LARGE SCALE GENOMIC DNA]</scope>
    <source>
        <strain evidence="12 13">6100069499-17</strain>
    </source>
</reference>
<evidence type="ECO:0000256" key="5">
    <source>
        <dbReference type="ARBA" id="ARBA00022558"/>
    </source>
</evidence>
<feature type="domain" description="PapC-like C-terminal" evidence="10">
    <location>
        <begin position="749"/>
        <end position="813"/>
    </location>
</feature>
<keyword evidence="3" id="KW-0813">Transport</keyword>
<organism evidence="12 13">
    <name type="scientific">Siccibacter turicensis</name>
    <dbReference type="NCBI Taxonomy" id="357233"/>
    <lineage>
        <taxon>Bacteria</taxon>
        <taxon>Pseudomonadati</taxon>
        <taxon>Pseudomonadota</taxon>
        <taxon>Gammaproteobacteria</taxon>
        <taxon>Enterobacterales</taxon>
        <taxon>Enterobacteriaceae</taxon>
        <taxon>Siccibacter</taxon>
    </lineage>
</organism>
<protein>
    <recommendedName>
        <fullName evidence="14">Fimbrial biogenesis outer membrane usher protein</fullName>
    </recommendedName>
</protein>
<evidence type="ECO:0000313" key="13">
    <source>
        <dbReference type="Proteomes" id="UP000240212"/>
    </source>
</evidence>
<keyword evidence="7" id="KW-0732">Signal</keyword>
<dbReference type="Proteomes" id="UP000240212">
    <property type="component" value="Unassembled WGS sequence"/>
</dbReference>
<keyword evidence="8" id="KW-0472">Membrane</keyword>
<feature type="domain" description="PapC N-terminal" evidence="11">
    <location>
        <begin position="30"/>
        <end position="177"/>
    </location>
</feature>
<dbReference type="PANTHER" id="PTHR30451:SF21">
    <property type="entry name" value="FIMBRIAL USHER DOMAIN-CONTAINING PROTEIN YDET-RELATED"/>
    <property type="match status" value="1"/>
</dbReference>
<dbReference type="RefSeq" id="WP_106876821.1">
    <property type="nucleotide sequence ID" value="NZ_PYEP01000003.1"/>
</dbReference>
<dbReference type="SUPFAM" id="SSF141729">
    <property type="entry name" value="FimD N-terminal domain-like"/>
    <property type="match status" value="1"/>
</dbReference>
<keyword evidence="5" id="KW-1029">Fimbrium biogenesis</keyword>
<dbReference type="Gene3D" id="2.60.40.2610">
    <property type="entry name" value="Outer membrane usher protein FimD, plug domain"/>
    <property type="match status" value="1"/>
</dbReference>
<keyword evidence="6" id="KW-0812">Transmembrane</keyword>
<dbReference type="FunFam" id="2.60.40.3110:FF:000001">
    <property type="entry name" value="Putative fimbrial outer membrane usher"/>
    <property type="match status" value="1"/>
</dbReference>
<keyword evidence="9" id="KW-0998">Cell outer membrane</keyword>
<dbReference type="InterPro" id="IPR037224">
    <property type="entry name" value="PapC_N_sf"/>
</dbReference>
<dbReference type="Pfam" id="PF13953">
    <property type="entry name" value="PapC_C"/>
    <property type="match status" value="1"/>
</dbReference>
<dbReference type="Pfam" id="PF13954">
    <property type="entry name" value="PapC_N"/>
    <property type="match status" value="1"/>
</dbReference>
<name>A0A2P8VKJ9_9ENTR</name>
<dbReference type="Gene3D" id="3.10.20.410">
    <property type="match status" value="1"/>
</dbReference>
<gene>
    <name evidence="12" type="ORF">C7G83_07870</name>
</gene>
<evidence type="ECO:0000256" key="9">
    <source>
        <dbReference type="ARBA" id="ARBA00023237"/>
    </source>
</evidence>
<keyword evidence="4" id="KW-1134">Transmembrane beta strand</keyword>
<comment type="similarity">
    <text evidence="2">Belongs to the fimbrial export usher family.</text>
</comment>
<dbReference type="AlphaFoldDB" id="A0A2P8VKJ9"/>
<keyword evidence="13" id="KW-1185">Reference proteome</keyword>
<proteinExistence type="inferred from homology"/>
<comment type="subcellular location">
    <subcellularLocation>
        <location evidence="1">Cell outer membrane</location>
        <topology evidence="1">Multi-pass membrane protein</topology>
    </subcellularLocation>
</comment>
<dbReference type="Pfam" id="PF00577">
    <property type="entry name" value="Usher"/>
    <property type="match status" value="1"/>
</dbReference>
<dbReference type="STRING" id="1388748.GCA_000463155_02549"/>
<dbReference type="InterPro" id="IPR043142">
    <property type="entry name" value="PapC-like_C_sf"/>
</dbReference>